<evidence type="ECO:0000313" key="1">
    <source>
        <dbReference type="EMBL" id="SCM82469.1"/>
    </source>
</evidence>
<dbReference type="EMBL" id="FMJE01000005">
    <property type="protein sequence ID" value="SCM82469.1"/>
    <property type="molecule type" value="Genomic_DNA"/>
</dbReference>
<name>A0A212LYJ4_9FIRM</name>
<dbReference type="AlphaFoldDB" id="A0A212LYJ4"/>
<sequence length="78" mass="8418">MKKLIPGMFSSISDAELFIATNGYDDTAPENVTDKFSDNGGDNSLTRAEINSSIVSKATANEASYREAMDEGLEHSLK</sequence>
<dbReference type="RefSeq" id="WP_075756302.1">
    <property type="nucleotide sequence ID" value="NZ_LT608335.1"/>
</dbReference>
<accession>A0A212LYJ4</accession>
<protein>
    <submittedName>
        <fullName evidence="1">Uncharacterized protein</fullName>
    </submittedName>
</protein>
<proteinExistence type="predicted"/>
<organism evidence="1">
    <name type="scientific">uncultured Sporomusa sp</name>
    <dbReference type="NCBI Taxonomy" id="307249"/>
    <lineage>
        <taxon>Bacteria</taxon>
        <taxon>Bacillati</taxon>
        <taxon>Bacillota</taxon>
        <taxon>Negativicutes</taxon>
        <taxon>Selenomonadales</taxon>
        <taxon>Sporomusaceae</taxon>
        <taxon>Sporomusa</taxon>
        <taxon>environmental samples</taxon>
    </lineage>
</organism>
<reference evidence="1" key="1">
    <citation type="submission" date="2016-08" db="EMBL/GenBank/DDBJ databases">
        <authorList>
            <person name="Seilhamer J.J."/>
        </authorList>
    </citation>
    <scope>NUCLEOTIDE SEQUENCE</scope>
    <source>
        <strain evidence="1">86</strain>
    </source>
</reference>
<gene>
    <name evidence="1" type="ORF">KL86SPO_50240</name>
</gene>